<name>A0A9D4F8R7_DREPO</name>
<evidence type="ECO:0000313" key="1">
    <source>
        <dbReference type="EMBL" id="KAH3794469.1"/>
    </source>
</evidence>
<comment type="caution">
    <text evidence="1">The sequence shown here is derived from an EMBL/GenBank/DDBJ whole genome shotgun (WGS) entry which is preliminary data.</text>
</comment>
<reference evidence="1" key="1">
    <citation type="journal article" date="2019" name="bioRxiv">
        <title>The Genome of the Zebra Mussel, Dreissena polymorpha: A Resource for Invasive Species Research.</title>
        <authorList>
            <person name="McCartney M.A."/>
            <person name="Auch B."/>
            <person name="Kono T."/>
            <person name="Mallez S."/>
            <person name="Zhang Y."/>
            <person name="Obille A."/>
            <person name="Becker A."/>
            <person name="Abrahante J.E."/>
            <person name="Garbe J."/>
            <person name="Badalamenti J.P."/>
            <person name="Herman A."/>
            <person name="Mangelson H."/>
            <person name="Liachko I."/>
            <person name="Sullivan S."/>
            <person name="Sone E.D."/>
            <person name="Koren S."/>
            <person name="Silverstein K.A.T."/>
            <person name="Beckman K.B."/>
            <person name="Gohl D.M."/>
        </authorList>
    </citation>
    <scope>NUCLEOTIDE SEQUENCE</scope>
    <source>
        <strain evidence="1">Duluth1</strain>
        <tissue evidence="1">Whole animal</tissue>
    </source>
</reference>
<proteinExistence type="predicted"/>
<reference evidence="1" key="2">
    <citation type="submission" date="2020-11" db="EMBL/GenBank/DDBJ databases">
        <authorList>
            <person name="McCartney M.A."/>
            <person name="Auch B."/>
            <person name="Kono T."/>
            <person name="Mallez S."/>
            <person name="Becker A."/>
            <person name="Gohl D.M."/>
            <person name="Silverstein K.A.T."/>
            <person name="Koren S."/>
            <person name="Bechman K.B."/>
            <person name="Herman A."/>
            <person name="Abrahante J.E."/>
            <person name="Garbe J."/>
        </authorList>
    </citation>
    <scope>NUCLEOTIDE SEQUENCE</scope>
    <source>
        <strain evidence="1">Duluth1</strain>
        <tissue evidence="1">Whole animal</tissue>
    </source>
</reference>
<dbReference type="EMBL" id="JAIWYP010000007">
    <property type="protein sequence ID" value="KAH3794469.1"/>
    <property type="molecule type" value="Genomic_DNA"/>
</dbReference>
<evidence type="ECO:0000313" key="2">
    <source>
        <dbReference type="Proteomes" id="UP000828390"/>
    </source>
</evidence>
<organism evidence="1 2">
    <name type="scientific">Dreissena polymorpha</name>
    <name type="common">Zebra mussel</name>
    <name type="synonym">Mytilus polymorpha</name>
    <dbReference type="NCBI Taxonomy" id="45954"/>
    <lineage>
        <taxon>Eukaryota</taxon>
        <taxon>Metazoa</taxon>
        <taxon>Spiralia</taxon>
        <taxon>Lophotrochozoa</taxon>
        <taxon>Mollusca</taxon>
        <taxon>Bivalvia</taxon>
        <taxon>Autobranchia</taxon>
        <taxon>Heteroconchia</taxon>
        <taxon>Euheterodonta</taxon>
        <taxon>Imparidentia</taxon>
        <taxon>Neoheterodontei</taxon>
        <taxon>Myida</taxon>
        <taxon>Dreissenoidea</taxon>
        <taxon>Dreissenidae</taxon>
        <taxon>Dreissena</taxon>
    </lineage>
</organism>
<accession>A0A9D4F8R7</accession>
<protein>
    <submittedName>
        <fullName evidence="1">Uncharacterized protein</fullName>
    </submittedName>
</protein>
<dbReference type="AlphaFoldDB" id="A0A9D4F8R7"/>
<dbReference type="Proteomes" id="UP000828390">
    <property type="component" value="Unassembled WGS sequence"/>
</dbReference>
<keyword evidence="2" id="KW-1185">Reference proteome</keyword>
<sequence length="113" mass="12844">MQAGKHHEDHQEGSKLYKIEDEVALLRLFNEKYEFGNNFNKHLTDAWLNTAGVIGKSISWWTTDIVVVHRDRGGPPRPRWFAVKYSVPIPKGDAFIGFYIGSGSSSVHRCISE</sequence>
<gene>
    <name evidence="1" type="ORF">DPMN_148001</name>
</gene>